<name>A0A850DWS1_9MICO</name>
<dbReference type="RefSeq" id="WP_175325724.1">
    <property type="nucleotide sequence ID" value="NZ_BAAAWP010000001.1"/>
</dbReference>
<evidence type="ECO:0000313" key="3">
    <source>
        <dbReference type="Proteomes" id="UP000539146"/>
    </source>
</evidence>
<feature type="transmembrane region" description="Helical" evidence="1">
    <location>
        <begin position="60"/>
        <end position="81"/>
    </location>
</feature>
<evidence type="ECO:0000313" key="2">
    <source>
        <dbReference type="EMBL" id="NUU27893.1"/>
    </source>
</evidence>
<keyword evidence="1" id="KW-0472">Membrane</keyword>
<comment type="caution">
    <text evidence="2">The sequence shown here is derived from an EMBL/GenBank/DDBJ whole genome shotgun (WGS) entry which is preliminary data.</text>
</comment>
<keyword evidence="1" id="KW-1133">Transmembrane helix</keyword>
<proteinExistence type="predicted"/>
<accession>A0A850DWS1</accession>
<organism evidence="2 3">
    <name type="scientific">Curtobacterium citreum</name>
    <dbReference type="NCBI Taxonomy" id="2036"/>
    <lineage>
        <taxon>Bacteria</taxon>
        <taxon>Bacillati</taxon>
        <taxon>Actinomycetota</taxon>
        <taxon>Actinomycetes</taxon>
        <taxon>Micrococcales</taxon>
        <taxon>Microbacteriaceae</taxon>
        <taxon>Curtobacterium</taxon>
    </lineage>
</organism>
<sequence length="86" mass="9384">MPDDRPDDVTLGEVNRNLQALKDDIKGDLRELRDGFVSKEAFRALERTVQEIKESAKFRVGSWLSVAGIVISAAVAVWATLRGGAG</sequence>
<protein>
    <submittedName>
        <fullName evidence="2">Uncharacterized protein</fullName>
    </submittedName>
</protein>
<reference evidence="2 3" key="1">
    <citation type="submission" date="2020-05" db="EMBL/GenBank/DDBJ databases">
        <title>Genome Sequencing of Type Strains.</title>
        <authorList>
            <person name="Lemaire J.F."/>
            <person name="Inderbitzin P."/>
            <person name="Gregorio O.A."/>
            <person name="Collins S.B."/>
            <person name="Wespe N."/>
            <person name="Knight-Connoni V."/>
        </authorList>
    </citation>
    <scope>NUCLEOTIDE SEQUENCE [LARGE SCALE GENOMIC DNA]</scope>
    <source>
        <strain evidence="2 3">DSM 20512</strain>
    </source>
</reference>
<keyword evidence="1" id="KW-0812">Transmembrane</keyword>
<dbReference type="EMBL" id="JABMCG010000095">
    <property type="protein sequence ID" value="NUU27893.1"/>
    <property type="molecule type" value="Genomic_DNA"/>
</dbReference>
<evidence type="ECO:0000256" key="1">
    <source>
        <dbReference type="SAM" id="Phobius"/>
    </source>
</evidence>
<gene>
    <name evidence="2" type="ORF">HP467_07175</name>
</gene>
<dbReference type="Proteomes" id="UP000539146">
    <property type="component" value="Unassembled WGS sequence"/>
</dbReference>
<dbReference type="AlphaFoldDB" id="A0A850DWS1"/>